<keyword evidence="4" id="KW-1185">Reference proteome</keyword>
<name>A0A1H8H2N2_9BACI</name>
<accession>A0A1H8H2N2</accession>
<dbReference type="EMBL" id="FOBW01000014">
    <property type="protein sequence ID" value="SEN50503.1"/>
    <property type="molecule type" value="Genomic_DNA"/>
</dbReference>
<dbReference type="OrthoDB" id="9797746at2"/>
<evidence type="ECO:0000313" key="3">
    <source>
        <dbReference type="EMBL" id="SEN50503.1"/>
    </source>
</evidence>
<keyword evidence="1" id="KW-0812">Transmembrane</keyword>
<evidence type="ECO:0000313" key="4">
    <source>
        <dbReference type="Proteomes" id="UP000198553"/>
    </source>
</evidence>
<reference evidence="4" key="1">
    <citation type="submission" date="2016-10" db="EMBL/GenBank/DDBJ databases">
        <authorList>
            <person name="Varghese N."/>
            <person name="Submissions S."/>
        </authorList>
    </citation>
    <scope>NUCLEOTIDE SEQUENCE [LARGE SCALE GENOMIC DNA]</scope>
    <source>
        <strain evidence="4">B48,IBRC-M 10115,DSM 25386,CECT 8001</strain>
    </source>
</reference>
<protein>
    <submittedName>
        <fullName evidence="3">Putative solute:sodium symporter small subunit</fullName>
    </submittedName>
</protein>
<dbReference type="NCBIfam" id="TIGR03647">
    <property type="entry name" value="Na_symport_sm"/>
    <property type="match status" value="1"/>
</dbReference>
<proteinExistence type="predicted"/>
<dbReference type="Pfam" id="PF13937">
    <property type="entry name" value="DUF4212"/>
    <property type="match status" value="1"/>
</dbReference>
<feature type="transmembrane region" description="Helical" evidence="1">
    <location>
        <begin position="50"/>
        <end position="71"/>
    </location>
</feature>
<feature type="transmembrane region" description="Helical" evidence="1">
    <location>
        <begin position="20"/>
        <end position="38"/>
    </location>
</feature>
<feature type="domain" description="Sodium symporter small subunit" evidence="2">
    <location>
        <begin position="10"/>
        <end position="86"/>
    </location>
</feature>
<dbReference type="STRING" id="930146.SAMN05192533_11468"/>
<dbReference type="Proteomes" id="UP000198553">
    <property type="component" value="Unassembled WGS sequence"/>
</dbReference>
<dbReference type="RefSeq" id="WP_090748763.1">
    <property type="nucleotide sequence ID" value="NZ_FOBW01000014.1"/>
</dbReference>
<organism evidence="3 4">
    <name type="scientific">Mesobacillus persicus</name>
    <dbReference type="NCBI Taxonomy" id="930146"/>
    <lineage>
        <taxon>Bacteria</taxon>
        <taxon>Bacillati</taxon>
        <taxon>Bacillota</taxon>
        <taxon>Bacilli</taxon>
        <taxon>Bacillales</taxon>
        <taxon>Bacillaceae</taxon>
        <taxon>Mesobacillus</taxon>
    </lineage>
</organism>
<evidence type="ECO:0000259" key="2">
    <source>
        <dbReference type="Pfam" id="PF13937"/>
    </source>
</evidence>
<dbReference type="InterPro" id="IPR019886">
    <property type="entry name" value="Na_symporter_ssu"/>
</dbReference>
<dbReference type="AlphaFoldDB" id="A0A1H8H2N2"/>
<gene>
    <name evidence="3" type="ORF">SAMN05192533_11468</name>
</gene>
<evidence type="ECO:0000256" key="1">
    <source>
        <dbReference type="SAM" id="Phobius"/>
    </source>
</evidence>
<keyword evidence="1" id="KW-0472">Membrane</keyword>
<sequence length="101" mass="11446">MKKIEKAVADAYFREKNRYMVIYFIIWFIVSYGVVLLAEPLSELTLMGGFPFHYFMGAQGAVVTFIILLFVNAKVGDMIDKKYGIDEAQNIKLSAGKSVDH</sequence>
<keyword evidence="1" id="KW-1133">Transmembrane helix</keyword>